<comment type="subcellular location">
    <subcellularLocation>
        <location evidence="1">Nucleus</location>
        <location evidence="1">Nucleolus</location>
    </subcellularLocation>
</comment>
<dbReference type="GeneID" id="19011866"/>
<dbReference type="EMBL" id="FO082265">
    <property type="protein sequence ID" value="CCO19611.1"/>
    <property type="molecule type" value="Genomic_DNA"/>
</dbReference>
<dbReference type="GO" id="GO:0045943">
    <property type="term" value="P:positive regulation of transcription by RNA polymerase I"/>
    <property type="evidence" value="ECO:0007669"/>
    <property type="project" value="InterPro"/>
</dbReference>
<evidence type="ECO:0000256" key="1">
    <source>
        <dbReference type="ARBA" id="ARBA00004604"/>
    </source>
</evidence>
<dbReference type="Gene3D" id="2.130.10.10">
    <property type="entry name" value="YVTN repeat-like/Quinoprotein amine dehydrogenase"/>
    <property type="match status" value="3"/>
</dbReference>
<dbReference type="AlphaFoldDB" id="K8ENH7"/>
<dbReference type="GO" id="GO:0032040">
    <property type="term" value="C:small-subunit processome"/>
    <property type="evidence" value="ECO:0007669"/>
    <property type="project" value="InterPro"/>
</dbReference>
<dbReference type="PROSITE" id="PS50082">
    <property type="entry name" value="WD_REPEATS_2"/>
    <property type="match status" value="2"/>
</dbReference>
<name>K8ENH7_9CHLO</name>
<dbReference type="InterPro" id="IPR057644">
    <property type="entry name" value="Beta-prop_WDR75_2nd"/>
</dbReference>
<keyword evidence="5" id="KW-0677">Repeat</keyword>
<dbReference type="RefSeq" id="XP_007509154.1">
    <property type="nucleotide sequence ID" value="XM_007509092.1"/>
</dbReference>
<dbReference type="InterPro" id="IPR053826">
    <property type="entry name" value="WDR75"/>
</dbReference>
<dbReference type="GO" id="GO:0003723">
    <property type="term" value="F:RNA binding"/>
    <property type="evidence" value="ECO:0007669"/>
    <property type="project" value="InterPro"/>
</dbReference>
<keyword evidence="7" id="KW-0539">Nucleus</keyword>
<keyword evidence="4 8" id="KW-0853">WD repeat</keyword>
<reference evidence="10 11" key="1">
    <citation type="submission" date="2011-10" db="EMBL/GenBank/DDBJ databases">
        <authorList>
            <person name="Genoscope - CEA"/>
        </authorList>
    </citation>
    <scope>NUCLEOTIDE SEQUENCE [LARGE SCALE GENOMIC DNA]</scope>
    <source>
        <strain evidence="10 11">RCC 1105</strain>
    </source>
</reference>
<keyword evidence="3" id="KW-0698">rRNA processing</keyword>
<evidence type="ECO:0000256" key="7">
    <source>
        <dbReference type="ARBA" id="ARBA00023242"/>
    </source>
</evidence>
<keyword evidence="11" id="KW-1185">Reference proteome</keyword>
<proteinExistence type="predicted"/>
<dbReference type="InterPro" id="IPR001680">
    <property type="entry name" value="WD40_rpt"/>
</dbReference>
<dbReference type="SMART" id="SM00320">
    <property type="entry name" value="WD40"/>
    <property type="match status" value="6"/>
</dbReference>
<dbReference type="OrthoDB" id="498846at2759"/>
<evidence type="ECO:0000256" key="2">
    <source>
        <dbReference type="ARBA" id="ARBA00022517"/>
    </source>
</evidence>
<evidence type="ECO:0000256" key="4">
    <source>
        <dbReference type="ARBA" id="ARBA00022574"/>
    </source>
</evidence>
<dbReference type="InterPro" id="IPR015943">
    <property type="entry name" value="WD40/YVTN_repeat-like_dom_sf"/>
</dbReference>
<dbReference type="Pfam" id="PF23869">
    <property type="entry name" value="Beta-prop_WDR75_1st"/>
    <property type="match status" value="1"/>
</dbReference>
<evidence type="ECO:0000256" key="6">
    <source>
        <dbReference type="ARBA" id="ARBA00023163"/>
    </source>
</evidence>
<evidence type="ECO:0000256" key="3">
    <source>
        <dbReference type="ARBA" id="ARBA00022552"/>
    </source>
</evidence>
<evidence type="ECO:0000259" key="9">
    <source>
        <dbReference type="Pfam" id="PF23769"/>
    </source>
</evidence>
<keyword evidence="2" id="KW-0690">Ribosome biogenesis</keyword>
<dbReference type="STRING" id="41875.K8ENH7"/>
<dbReference type="PROSITE" id="PS50294">
    <property type="entry name" value="WD_REPEATS_REGION"/>
    <property type="match status" value="1"/>
</dbReference>
<evidence type="ECO:0000256" key="5">
    <source>
        <dbReference type="ARBA" id="ARBA00022737"/>
    </source>
</evidence>
<organism evidence="10 11">
    <name type="scientific">Bathycoccus prasinos</name>
    <dbReference type="NCBI Taxonomy" id="41875"/>
    <lineage>
        <taxon>Eukaryota</taxon>
        <taxon>Viridiplantae</taxon>
        <taxon>Chlorophyta</taxon>
        <taxon>Mamiellophyceae</taxon>
        <taxon>Mamiellales</taxon>
        <taxon>Bathycoccaceae</taxon>
        <taxon>Bathycoccus</taxon>
    </lineage>
</organism>
<dbReference type="Pfam" id="PF23769">
    <property type="entry name" value="Beta-prop_WDR75_2nd"/>
    <property type="match status" value="1"/>
</dbReference>
<evidence type="ECO:0000256" key="8">
    <source>
        <dbReference type="PROSITE-ProRule" id="PRU00221"/>
    </source>
</evidence>
<dbReference type="GO" id="GO:0006364">
    <property type="term" value="P:rRNA processing"/>
    <property type="evidence" value="ECO:0007669"/>
    <property type="project" value="UniProtKB-KW"/>
</dbReference>
<feature type="domain" description="WD repeat-containing protein 75 second beta-propeller" evidence="9">
    <location>
        <begin position="367"/>
        <end position="605"/>
    </location>
</feature>
<accession>K8ENH7</accession>
<dbReference type="eggNOG" id="KOG1963">
    <property type="taxonomic scope" value="Eukaryota"/>
</dbReference>
<feature type="repeat" description="WD" evidence="8">
    <location>
        <begin position="47"/>
        <end position="82"/>
    </location>
</feature>
<keyword evidence="6" id="KW-0804">Transcription</keyword>
<dbReference type="InterPro" id="IPR019775">
    <property type="entry name" value="WD40_repeat_CS"/>
</dbReference>
<feature type="repeat" description="WD" evidence="8">
    <location>
        <begin position="247"/>
        <end position="288"/>
    </location>
</feature>
<evidence type="ECO:0000313" key="10">
    <source>
        <dbReference type="EMBL" id="CCO19611.1"/>
    </source>
</evidence>
<evidence type="ECO:0000313" key="11">
    <source>
        <dbReference type="Proteomes" id="UP000198341"/>
    </source>
</evidence>
<dbReference type="GO" id="GO:2000234">
    <property type="term" value="P:positive regulation of rRNA processing"/>
    <property type="evidence" value="ECO:0007669"/>
    <property type="project" value="TreeGrafter"/>
</dbReference>
<dbReference type="PANTHER" id="PTHR44215">
    <property type="entry name" value="WD REPEAT-CONTAINING PROTEIN 75"/>
    <property type="match status" value="1"/>
</dbReference>
<dbReference type="InterPro" id="IPR036322">
    <property type="entry name" value="WD40_repeat_dom_sf"/>
</dbReference>
<dbReference type="SUPFAM" id="SSF50978">
    <property type="entry name" value="WD40 repeat-like"/>
    <property type="match status" value="2"/>
</dbReference>
<sequence>MDFKHSTAGYFSKREGILSPDDKLLLLLCDKVVKVYNRESGKYIESITGHTKEITSCIFHPQDSNFLITSSLDSRIGFWDFQHGVYTFIEVPGPIESMSCPEGSTRNDLIFFSTQKQGGGGRVWALSITKRKIIEKVLKAARAPKLVCSPNGALQCAFERSSLILWYVFKGKQNSRVSDFIRISHSKTVTSVAICPNEKIVAVGDTTGRITCYYGLTIRKDGGFVPHKNLRKTGSGEIREDFPHNTLHWHSTAIVALKFTLDGVSLLSCASEEVFVVWSISEGRKSFLPRIGTSISTIIRLNTDVSQFVLCGVDNSAYLLSLPNLSLEEILRGITNDTYNRSCRSVRSINAMYAIPFQQENLLMVNTGSVIQVFDYKADKHITCLEITGEVFKGADDSPATTFKYRVTIASFSEDGMILFTVDSKNKIGTSINSIETLKVWEQITMKRHVCYQLVGCCESPHQPAIRTIGISKYRGSYRAFTAGKDSIKLWSKKSGTSSSWSCETTSKYFNEQVVEVGAFSQDSSMLLTSSSNICIWCAEKLDKITVFSDSTFSGKINSLATVGSFFLCASLTSITGWDILTFKQSFVFSVKCEELKIDRHSKLFLAQIHIESIERVLNKEKRSAGIVMICDYNRISPDHLTVMEPSSELIMLPTSSKIDKRNVPNTIIATADSRILEREAPLVRVKGIMSSVHNHMDSLQNDKAEIVLNSTLLIRGSSSCFTHIASFQLPRISLMCGAFIDGLVKS</sequence>
<dbReference type="KEGG" id="bpg:Bathy14g03390"/>
<dbReference type="PANTHER" id="PTHR44215:SF1">
    <property type="entry name" value="WD REPEAT-CONTAINING PROTEIN 75"/>
    <property type="match status" value="1"/>
</dbReference>
<dbReference type="Proteomes" id="UP000198341">
    <property type="component" value="Chromosome 14"/>
</dbReference>
<dbReference type="PROSITE" id="PS00678">
    <property type="entry name" value="WD_REPEATS_1"/>
    <property type="match status" value="1"/>
</dbReference>
<gene>
    <name evidence="10" type="ordered locus">Bathy14g03390</name>
</gene>
<protein>
    <recommendedName>
        <fullName evidence="9">WD repeat-containing protein 75 second beta-propeller domain-containing protein</fullName>
    </recommendedName>
</protein>